<evidence type="ECO:0000313" key="3">
    <source>
        <dbReference type="EMBL" id="MFD2183228.1"/>
    </source>
</evidence>
<evidence type="ECO:0000256" key="1">
    <source>
        <dbReference type="SAM" id="MobiDB-lite"/>
    </source>
</evidence>
<reference evidence="4" key="1">
    <citation type="journal article" date="2019" name="Int. J. Syst. Evol. Microbiol.">
        <title>The Global Catalogue of Microorganisms (GCM) 10K type strain sequencing project: providing services to taxonomists for standard genome sequencing and annotation.</title>
        <authorList>
            <consortium name="The Broad Institute Genomics Platform"/>
            <consortium name="The Broad Institute Genome Sequencing Center for Infectious Disease"/>
            <person name="Wu L."/>
            <person name="Ma J."/>
        </authorList>
    </citation>
    <scope>NUCLEOTIDE SEQUENCE [LARGE SCALE GENOMIC DNA]</scope>
    <source>
        <strain evidence="4">CGMCC 1.6774</strain>
    </source>
</reference>
<dbReference type="EMBL" id="JBHUIW010000015">
    <property type="protein sequence ID" value="MFD2183228.1"/>
    <property type="molecule type" value="Genomic_DNA"/>
</dbReference>
<evidence type="ECO:0000256" key="2">
    <source>
        <dbReference type="SAM" id="SignalP"/>
    </source>
</evidence>
<feature type="region of interest" description="Disordered" evidence="1">
    <location>
        <begin position="32"/>
        <end position="53"/>
    </location>
</feature>
<accession>A0ABW5AJV1</accession>
<dbReference type="PROSITE" id="PS51257">
    <property type="entry name" value="PROKAR_LIPOPROTEIN"/>
    <property type="match status" value="1"/>
</dbReference>
<proteinExistence type="predicted"/>
<organism evidence="3 4">
    <name type="scientific">Rhodoplanes azumiensis</name>
    <dbReference type="NCBI Taxonomy" id="1897628"/>
    <lineage>
        <taxon>Bacteria</taxon>
        <taxon>Pseudomonadati</taxon>
        <taxon>Pseudomonadota</taxon>
        <taxon>Alphaproteobacteria</taxon>
        <taxon>Hyphomicrobiales</taxon>
        <taxon>Nitrobacteraceae</taxon>
        <taxon>Rhodoplanes</taxon>
    </lineage>
</organism>
<dbReference type="Proteomes" id="UP001597314">
    <property type="component" value="Unassembled WGS sequence"/>
</dbReference>
<protein>
    <recommendedName>
        <fullName evidence="5">Lipoprotein</fullName>
    </recommendedName>
</protein>
<sequence length="182" mass="18783">MLGSFRGAARVLTAAAALTSLAGCASTLPSFSGGGSAPEPGPAPMAAAPPSSIRPDEIVGRWGMAAYHRPEDRARTEAAARGQCKLPFVINRSSTGVSMLGHDSPQVQDMLLKAGPDGKTYVGPSPAAPDADDREVVSFDGRVLIMKWVDPEVAGRYGTMILVRCGAEGTTARAPRPAPAAR</sequence>
<evidence type="ECO:0000313" key="4">
    <source>
        <dbReference type="Proteomes" id="UP001597314"/>
    </source>
</evidence>
<name>A0ABW5AJV1_9BRAD</name>
<keyword evidence="2" id="KW-0732">Signal</keyword>
<dbReference type="RefSeq" id="WP_378478390.1">
    <property type="nucleotide sequence ID" value="NZ_JBHUIW010000015.1"/>
</dbReference>
<keyword evidence="4" id="KW-1185">Reference proteome</keyword>
<feature type="chain" id="PRO_5046951878" description="Lipoprotein" evidence="2">
    <location>
        <begin position="23"/>
        <end position="182"/>
    </location>
</feature>
<gene>
    <name evidence="3" type="ORF">ACFSOX_13800</name>
</gene>
<feature type="signal peptide" evidence="2">
    <location>
        <begin position="1"/>
        <end position="22"/>
    </location>
</feature>
<comment type="caution">
    <text evidence="3">The sequence shown here is derived from an EMBL/GenBank/DDBJ whole genome shotgun (WGS) entry which is preliminary data.</text>
</comment>
<evidence type="ECO:0008006" key="5">
    <source>
        <dbReference type="Google" id="ProtNLM"/>
    </source>
</evidence>